<organism evidence="2 3">
    <name type="scientific">Polarella glacialis</name>
    <name type="common">Dinoflagellate</name>
    <dbReference type="NCBI Taxonomy" id="89957"/>
    <lineage>
        <taxon>Eukaryota</taxon>
        <taxon>Sar</taxon>
        <taxon>Alveolata</taxon>
        <taxon>Dinophyceae</taxon>
        <taxon>Suessiales</taxon>
        <taxon>Suessiaceae</taxon>
        <taxon>Polarella</taxon>
    </lineage>
</organism>
<dbReference type="Proteomes" id="UP000654075">
    <property type="component" value="Unassembled WGS sequence"/>
</dbReference>
<keyword evidence="1" id="KW-0812">Transmembrane</keyword>
<keyword evidence="3" id="KW-1185">Reference proteome</keyword>
<evidence type="ECO:0000313" key="3">
    <source>
        <dbReference type="Proteomes" id="UP000654075"/>
    </source>
</evidence>
<accession>A0A813FR66</accession>
<evidence type="ECO:0000256" key="1">
    <source>
        <dbReference type="SAM" id="Phobius"/>
    </source>
</evidence>
<feature type="transmembrane region" description="Helical" evidence="1">
    <location>
        <begin position="83"/>
        <end position="108"/>
    </location>
</feature>
<keyword evidence="1" id="KW-0472">Membrane</keyword>
<feature type="transmembrane region" description="Helical" evidence="1">
    <location>
        <begin position="40"/>
        <end position="63"/>
    </location>
</feature>
<name>A0A813FR66_POLGL</name>
<proteinExistence type="predicted"/>
<evidence type="ECO:0000313" key="2">
    <source>
        <dbReference type="EMBL" id="CAE8614684.1"/>
    </source>
</evidence>
<protein>
    <submittedName>
        <fullName evidence="2">Uncharacterized protein</fullName>
    </submittedName>
</protein>
<reference evidence="2" key="1">
    <citation type="submission" date="2021-02" db="EMBL/GenBank/DDBJ databases">
        <authorList>
            <person name="Dougan E. K."/>
            <person name="Rhodes N."/>
            <person name="Thang M."/>
            <person name="Chan C."/>
        </authorList>
    </citation>
    <scope>NUCLEOTIDE SEQUENCE</scope>
</reference>
<dbReference type="OMA" id="IASWARW"/>
<keyword evidence="1" id="KW-1133">Transmembrane helix</keyword>
<gene>
    <name evidence="2" type="ORF">PGLA1383_LOCUS32406</name>
</gene>
<comment type="caution">
    <text evidence="2">The sequence shown here is derived from an EMBL/GenBank/DDBJ whole genome shotgun (WGS) entry which is preliminary data.</text>
</comment>
<dbReference type="EMBL" id="CAJNNV010025470">
    <property type="protein sequence ID" value="CAE8614684.1"/>
    <property type="molecule type" value="Genomic_DNA"/>
</dbReference>
<dbReference type="AlphaFoldDB" id="A0A813FR66"/>
<sequence length="210" mass="22757">MVIAQAFPSDHAEELLSQRCAFTGLDVRERISFAFLMNTVWLPFFSVRCYWACCFIMLLYLAGLTSAYSAVNVWTTEGILERVVYAAPLAANTSWVVVAFMLNLTICLRDLGWHDENRVGGSPAFAKGAIALVAGLGCQRGFLPADLAWSLVAAHALMGISRMHTEVDKVRFPILSMDANIASWARWGAAAVCAASAAGLCLAAAMRWGS</sequence>
<feature type="transmembrane region" description="Helical" evidence="1">
    <location>
        <begin position="184"/>
        <end position="205"/>
    </location>
</feature>
<dbReference type="OrthoDB" id="422620at2759"/>